<keyword evidence="3" id="KW-1185">Reference proteome</keyword>
<sequence length="134" mass="14879">MDRRRFSILVALISAAVGAATGFLVASDKASYAAVFPVVGTLLVYLLRSKVSDVIEDEMIEKYAGKASKKTIDVFGISMTILGLIFLGYKRVHPELEIAGFTLLYSVCFMLVFYSFLYYFYTKNLAGEDGDDKK</sequence>
<dbReference type="RefSeq" id="WP_066352923.1">
    <property type="nucleotide sequence ID" value="NZ_LOED01000010.1"/>
</dbReference>
<reference evidence="2 3" key="1">
    <citation type="submission" date="2015-12" db="EMBL/GenBank/DDBJ databases">
        <title>Draft genome sequnece of Fervidicola ferrireducens strain Y170.</title>
        <authorList>
            <person name="Patel B.K."/>
        </authorList>
    </citation>
    <scope>NUCLEOTIDE SEQUENCE [LARGE SCALE GENOMIC DNA]</scope>
    <source>
        <strain evidence="2 3">Y170</strain>
    </source>
</reference>
<evidence type="ECO:0008006" key="4">
    <source>
        <dbReference type="Google" id="ProtNLM"/>
    </source>
</evidence>
<feature type="transmembrane region" description="Helical" evidence="1">
    <location>
        <begin position="32"/>
        <end position="51"/>
    </location>
</feature>
<protein>
    <recommendedName>
        <fullName evidence="4">DUF2178 domain-containing protein</fullName>
    </recommendedName>
</protein>
<comment type="caution">
    <text evidence="2">The sequence shown here is derived from an EMBL/GenBank/DDBJ whole genome shotgun (WGS) entry which is preliminary data.</text>
</comment>
<proteinExistence type="predicted"/>
<feature type="transmembrane region" description="Helical" evidence="1">
    <location>
        <begin position="72"/>
        <end position="89"/>
    </location>
</feature>
<accession>A0A140LAD4</accession>
<keyword evidence="1" id="KW-0812">Transmembrane</keyword>
<dbReference type="EMBL" id="LOED01000010">
    <property type="protein sequence ID" value="KXG77509.1"/>
    <property type="molecule type" value="Genomic_DNA"/>
</dbReference>
<evidence type="ECO:0000313" key="3">
    <source>
        <dbReference type="Proteomes" id="UP000070427"/>
    </source>
</evidence>
<dbReference type="AlphaFoldDB" id="A0A140LAD4"/>
<evidence type="ECO:0000256" key="1">
    <source>
        <dbReference type="SAM" id="Phobius"/>
    </source>
</evidence>
<name>A0A140LAD4_9FIRM</name>
<dbReference type="InParanoid" id="A0A140LAD4"/>
<keyword evidence="1" id="KW-1133">Transmembrane helix</keyword>
<dbReference type="Pfam" id="PF09946">
    <property type="entry name" value="DUF2178"/>
    <property type="match status" value="1"/>
</dbReference>
<evidence type="ECO:0000313" key="2">
    <source>
        <dbReference type="EMBL" id="KXG77509.1"/>
    </source>
</evidence>
<keyword evidence="1" id="KW-0472">Membrane</keyword>
<dbReference type="InterPro" id="IPR019235">
    <property type="entry name" value="DUF2178_TM"/>
</dbReference>
<dbReference type="STRING" id="520764.AN618_10610"/>
<organism evidence="2 3">
    <name type="scientific">Fervidicola ferrireducens</name>
    <dbReference type="NCBI Taxonomy" id="520764"/>
    <lineage>
        <taxon>Bacteria</taxon>
        <taxon>Bacillati</taxon>
        <taxon>Bacillota</taxon>
        <taxon>Clostridia</taxon>
        <taxon>Thermosediminibacterales</taxon>
        <taxon>Thermosediminibacteraceae</taxon>
        <taxon>Fervidicola</taxon>
    </lineage>
</organism>
<dbReference type="Proteomes" id="UP000070427">
    <property type="component" value="Unassembled WGS sequence"/>
</dbReference>
<gene>
    <name evidence="2" type="ORF">AN618_10610</name>
</gene>
<feature type="transmembrane region" description="Helical" evidence="1">
    <location>
        <begin position="101"/>
        <end position="121"/>
    </location>
</feature>